<name>A0ABU9VES1_9BACI</name>
<accession>A0ABU9VES1</accession>
<proteinExistence type="predicted"/>
<dbReference type="EMBL" id="JBCITK010000001">
    <property type="protein sequence ID" value="MEN0642385.1"/>
    <property type="molecule type" value="Genomic_DNA"/>
</dbReference>
<gene>
    <name evidence="2" type="ORF">MKY91_04310</name>
</gene>
<sequence>MKNHTADRRAVIYGNQSSILDKRTLHTSHKHLAERLEPGMTVLDIGCGTGAITRDIAIAVGDQGKVVGLDNNPAFIEKARAMHADIPNVQFEVGNIYDLEKKESFDLVTCARVIQWLADPLEALKQMALATKVGGRVIVLDYNHEKIKWDPLPPKSTIDFYSAFLKWRADAGMDNAIADNLQRLFSDAGLTHVHGTAQHEETIREDTNFEDRAGIWADVMAGRGIQMVLEDYIKEEERVVAEREYREWVDKKAESQTMYLLAVEGIKQ</sequence>
<dbReference type="InterPro" id="IPR025714">
    <property type="entry name" value="Methyltranfer_dom"/>
</dbReference>
<dbReference type="PANTHER" id="PTHR43861:SF1">
    <property type="entry name" value="TRANS-ACONITATE 2-METHYLTRANSFERASE"/>
    <property type="match status" value="1"/>
</dbReference>
<feature type="domain" description="Methyltransferase" evidence="1">
    <location>
        <begin position="37"/>
        <end position="145"/>
    </location>
</feature>
<protein>
    <submittedName>
        <fullName evidence="2">Methyltransferase domain-containing protein</fullName>
    </submittedName>
</protein>
<evidence type="ECO:0000259" key="1">
    <source>
        <dbReference type="Pfam" id="PF13847"/>
    </source>
</evidence>
<evidence type="ECO:0000313" key="2">
    <source>
        <dbReference type="EMBL" id="MEN0642385.1"/>
    </source>
</evidence>
<dbReference type="CDD" id="cd02440">
    <property type="entry name" value="AdoMet_MTases"/>
    <property type="match status" value="1"/>
</dbReference>
<keyword evidence="3" id="KW-1185">Reference proteome</keyword>
<keyword evidence="2" id="KW-0808">Transferase</keyword>
<dbReference type="PANTHER" id="PTHR43861">
    <property type="entry name" value="TRANS-ACONITATE 2-METHYLTRANSFERASE-RELATED"/>
    <property type="match status" value="1"/>
</dbReference>
<dbReference type="Proteomes" id="UP001418796">
    <property type="component" value="Unassembled WGS sequence"/>
</dbReference>
<dbReference type="GO" id="GO:0032259">
    <property type="term" value="P:methylation"/>
    <property type="evidence" value="ECO:0007669"/>
    <property type="project" value="UniProtKB-KW"/>
</dbReference>
<comment type="caution">
    <text evidence="2">The sequence shown here is derived from an EMBL/GenBank/DDBJ whole genome shotgun (WGS) entry which is preliminary data.</text>
</comment>
<organism evidence="2 3">
    <name type="scientific">Alkalicoccobacillus gibsonii</name>
    <dbReference type="NCBI Taxonomy" id="79881"/>
    <lineage>
        <taxon>Bacteria</taxon>
        <taxon>Bacillati</taxon>
        <taxon>Bacillota</taxon>
        <taxon>Bacilli</taxon>
        <taxon>Bacillales</taxon>
        <taxon>Bacillaceae</taxon>
        <taxon>Alkalicoccobacillus</taxon>
    </lineage>
</organism>
<dbReference type="SUPFAM" id="SSF53335">
    <property type="entry name" value="S-adenosyl-L-methionine-dependent methyltransferases"/>
    <property type="match status" value="1"/>
</dbReference>
<dbReference type="GO" id="GO:0008168">
    <property type="term" value="F:methyltransferase activity"/>
    <property type="evidence" value="ECO:0007669"/>
    <property type="project" value="UniProtKB-KW"/>
</dbReference>
<dbReference type="RefSeq" id="WP_343129514.1">
    <property type="nucleotide sequence ID" value="NZ_JBCITK010000001.1"/>
</dbReference>
<dbReference type="Pfam" id="PF13847">
    <property type="entry name" value="Methyltransf_31"/>
    <property type="match status" value="1"/>
</dbReference>
<dbReference type="Gene3D" id="3.40.50.150">
    <property type="entry name" value="Vaccinia Virus protein VP39"/>
    <property type="match status" value="1"/>
</dbReference>
<evidence type="ECO:0000313" key="3">
    <source>
        <dbReference type="Proteomes" id="UP001418796"/>
    </source>
</evidence>
<reference evidence="2 3" key="1">
    <citation type="submission" date="2024-03" db="EMBL/GenBank/DDBJ databases">
        <title>Bacilli Hybrid Assemblies.</title>
        <authorList>
            <person name="Kovac J."/>
        </authorList>
    </citation>
    <scope>NUCLEOTIDE SEQUENCE [LARGE SCALE GENOMIC DNA]</scope>
    <source>
        <strain evidence="2 3">FSL R7-0666</strain>
    </source>
</reference>
<dbReference type="InterPro" id="IPR029063">
    <property type="entry name" value="SAM-dependent_MTases_sf"/>
</dbReference>
<keyword evidence="2" id="KW-0489">Methyltransferase</keyword>